<reference evidence="3" key="1">
    <citation type="submission" date="2017-08" db="EMBL/GenBank/DDBJ databases">
        <authorList>
            <person name="de Groot N.N."/>
        </authorList>
    </citation>
    <scope>NUCLEOTIDE SEQUENCE</scope>
    <source>
        <strain evidence="3">LJ24-63</strain>
    </source>
</reference>
<reference evidence="3 4" key="2">
    <citation type="journal article" date="2018" name="Int. J. Syst. Evol. Microbiol.">
        <title>Whole-genome-based revisit of Photorhabdus phylogeny: proposal for the elevation of most Photorhabdus subspecies to the species level and description of one novel species Photorhabdus bodei sp. nov., and one novel subspecies Photorhabdus laumondii subsp. clarkei subsp. nov.</title>
        <authorList>
            <person name="Machado R.A.R."/>
            <person name="Wuthrich D."/>
            <person name="Kuhnert P."/>
            <person name="Arce C.C.M."/>
            <person name="Thonen L."/>
            <person name="Ruiz C."/>
            <person name="Zhang X."/>
            <person name="Robert C.A.M."/>
            <person name="Karimi J."/>
            <person name="Kamali S."/>
            <person name="Ma J."/>
            <person name="Bruggmann R."/>
            <person name="Erb M."/>
        </authorList>
    </citation>
    <scope>NUCLEOTIDE SEQUENCE [LARGE SCALE GENOMIC DNA]</scope>
    <source>
        <strain evidence="3 4">LJ24-63</strain>
    </source>
</reference>
<keyword evidence="5" id="KW-1185">Reference proteome</keyword>
<evidence type="ECO:0000313" key="4">
    <source>
        <dbReference type="Proteomes" id="UP000250919"/>
    </source>
</evidence>
<feature type="transmembrane region" description="Helical" evidence="1">
    <location>
        <begin position="31"/>
        <end position="51"/>
    </location>
</feature>
<reference evidence="2 5" key="3">
    <citation type="submission" date="2019-12" db="EMBL/GenBank/DDBJ databases">
        <title>Engineering Photorhabdus to improve their lethality against agricultural pests.</title>
        <authorList>
            <person name="Machado R.A.R."/>
        </authorList>
    </citation>
    <scope>NUCLEOTIDE SEQUENCE [LARGE SCALE GENOMIC DNA]</scope>
    <source>
        <strain evidence="2 5">M-CN4</strain>
    </source>
</reference>
<organism evidence="3 4">
    <name type="scientific">Photorhabdus bodei</name>
    <dbReference type="NCBI Taxonomy" id="2029681"/>
    <lineage>
        <taxon>Bacteria</taxon>
        <taxon>Pseudomonadati</taxon>
        <taxon>Pseudomonadota</taxon>
        <taxon>Gammaproteobacteria</taxon>
        <taxon>Enterobacterales</taxon>
        <taxon>Morganellaceae</taxon>
        <taxon>Photorhabdus</taxon>
    </lineage>
</organism>
<dbReference type="Pfam" id="PF06611">
    <property type="entry name" value="DUF1145"/>
    <property type="match status" value="1"/>
</dbReference>
<protein>
    <submittedName>
        <fullName evidence="2">DUF1145 family protein</fullName>
    </submittedName>
</protein>
<comment type="caution">
    <text evidence="3">The sequence shown here is derived from an EMBL/GenBank/DDBJ whole genome shotgun (WGS) entry which is preliminary data.</text>
</comment>
<evidence type="ECO:0000256" key="1">
    <source>
        <dbReference type="SAM" id="Phobius"/>
    </source>
</evidence>
<evidence type="ECO:0000313" key="3">
    <source>
        <dbReference type="EMBL" id="RAX07542.1"/>
    </source>
</evidence>
<gene>
    <name evidence="3" type="ORF">CKY02_20815</name>
    <name evidence="2" type="ORF">GPY48_13630</name>
</gene>
<keyword evidence="1" id="KW-1133">Transmembrane helix</keyword>
<dbReference type="EMBL" id="NSCM01000059">
    <property type="protein sequence ID" value="RAX07542.1"/>
    <property type="molecule type" value="Genomic_DNA"/>
</dbReference>
<name>A0A329WW83_9GAMM</name>
<dbReference type="AlphaFoldDB" id="A0A329WW83"/>
<proteinExistence type="predicted"/>
<accession>A0A329WW83</accession>
<dbReference type="GeneID" id="88808252"/>
<dbReference type="InterPro" id="IPR009525">
    <property type="entry name" value="DUF1145"/>
</dbReference>
<feature type="transmembrane region" description="Helical" evidence="1">
    <location>
        <begin position="6"/>
        <end position="22"/>
    </location>
</feature>
<dbReference type="EMBL" id="WSFC01000027">
    <property type="protein sequence ID" value="NDL04220.1"/>
    <property type="molecule type" value="Genomic_DNA"/>
</dbReference>
<sequence length="94" mass="11209">MFIQLGKLLMICVWGFLIFNLIHPFPKPLKYFMDVAMIFMVVMHAFQMLLLKTSQPKDQKLSSLMQAKIFFFGVFELLSMQKKQRKEKSHHLKQ</sequence>
<dbReference type="NCBIfam" id="NF008158">
    <property type="entry name" value="PRK10910.1"/>
    <property type="match status" value="1"/>
</dbReference>
<dbReference type="RefSeq" id="WP_112896780.1">
    <property type="nucleotide sequence ID" value="NZ_CAWNYH010000059.1"/>
</dbReference>
<dbReference type="Proteomes" id="UP000466619">
    <property type="component" value="Unassembled WGS sequence"/>
</dbReference>
<dbReference type="PANTHER" id="PTHR38775:SF1">
    <property type="entry name" value="INNER MEMBRANE PROTEIN"/>
    <property type="match status" value="1"/>
</dbReference>
<keyword evidence="1" id="KW-0812">Transmembrane</keyword>
<dbReference type="PANTHER" id="PTHR38775">
    <property type="entry name" value="INNER MEMBRANE PROTEIN-RELATED"/>
    <property type="match status" value="1"/>
</dbReference>
<dbReference type="Proteomes" id="UP000250919">
    <property type="component" value="Unassembled WGS sequence"/>
</dbReference>
<evidence type="ECO:0000313" key="2">
    <source>
        <dbReference type="EMBL" id="NDL04220.1"/>
    </source>
</evidence>
<keyword evidence="1" id="KW-0472">Membrane</keyword>
<evidence type="ECO:0000313" key="5">
    <source>
        <dbReference type="Proteomes" id="UP000466619"/>
    </source>
</evidence>